<dbReference type="GO" id="GO:0006886">
    <property type="term" value="P:intracellular protein transport"/>
    <property type="evidence" value="ECO:0007669"/>
    <property type="project" value="InterPro"/>
</dbReference>
<evidence type="ECO:0000313" key="10">
    <source>
        <dbReference type="Proteomes" id="UP000218231"/>
    </source>
</evidence>
<comment type="similarity">
    <text evidence="2 6">Belongs to the clathrin light chain family.</text>
</comment>
<evidence type="ECO:0000256" key="4">
    <source>
        <dbReference type="ARBA" id="ARBA00023176"/>
    </source>
</evidence>
<evidence type="ECO:0000256" key="6">
    <source>
        <dbReference type="RuleBase" id="RU363137"/>
    </source>
</evidence>
<evidence type="ECO:0000256" key="8">
    <source>
        <dbReference type="SAM" id="MobiDB-lite"/>
    </source>
</evidence>
<evidence type="ECO:0000256" key="1">
    <source>
        <dbReference type="ARBA" id="ARBA00004180"/>
    </source>
</evidence>
<dbReference type="GO" id="GO:0072583">
    <property type="term" value="P:clathrin-dependent endocytosis"/>
    <property type="evidence" value="ECO:0007669"/>
    <property type="project" value="TreeGrafter"/>
</dbReference>
<dbReference type="STRING" id="2018661.A0A2A2LCK3"/>
<gene>
    <name evidence="9" type="ORF">WR25_02318</name>
</gene>
<dbReference type="InterPro" id="IPR000996">
    <property type="entry name" value="Clathrin_L-chain"/>
</dbReference>
<keyword evidence="7" id="KW-0175">Coiled coil</keyword>
<name>A0A2A2LCK3_9BILA</name>
<evidence type="ECO:0000256" key="3">
    <source>
        <dbReference type="ARBA" id="ARBA00023136"/>
    </source>
</evidence>
<proteinExistence type="inferred from homology"/>
<evidence type="ECO:0000256" key="7">
    <source>
        <dbReference type="SAM" id="Coils"/>
    </source>
</evidence>
<sequence length="207" mass="22820">MSDPVADFLAREQDLMNEIDGDSATNVPPAAPAQNAADDFDDFTSVGDSTAAVPAVTEPAEGNQEPSFEMPLVNGTGSVHDSSKSASPAPAPVPRIEAENIRRWREQQKVILEKKDEAEEKKKQELRSAAKKELDEWYRQRDATLKNTQEANRKTEEAHKAAFAKEQADGAQWDEIAKMVDSKAAKGGKDVTRLKSLLLHLKEHTKK</sequence>
<dbReference type="PANTHER" id="PTHR10639:SF7">
    <property type="entry name" value="CLATHRIN LIGHT CHAIN"/>
    <property type="match status" value="1"/>
</dbReference>
<keyword evidence="4 6" id="KW-0168">Coated pit</keyword>
<accession>A0A2A2LCK3</accession>
<comment type="subcellular location">
    <subcellularLocation>
        <location evidence="1 6">Cytoplasmic vesicle membrane</location>
        <topology evidence="1 6">Peripheral membrane protein</topology>
        <orientation evidence="1 6">Cytoplasmic side</orientation>
    </subcellularLocation>
    <subcellularLocation>
        <location evidence="6">Membrane</location>
        <location evidence="6">Coated pit</location>
        <topology evidence="6">Peripheral membrane protein</topology>
        <orientation evidence="6">Cytoplasmic side</orientation>
    </subcellularLocation>
    <text evidence="6">Cytoplasmic face of coated pits and vesicles.</text>
</comment>
<dbReference type="EMBL" id="LIAE01006918">
    <property type="protein sequence ID" value="PAV83818.1"/>
    <property type="molecule type" value="Genomic_DNA"/>
</dbReference>
<dbReference type="Proteomes" id="UP000218231">
    <property type="component" value="Unassembled WGS sequence"/>
</dbReference>
<keyword evidence="10" id="KW-1185">Reference proteome</keyword>
<comment type="function">
    <text evidence="6">Clathrin is the major protein of the polyhedral coat of coated pits and vesicles.</text>
</comment>
<dbReference type="PANTHER" id="PTHR10639">
    <property type="entry name" value="CLATHRIN LIGHT CHAIN"/>
    <property type="match status" value="1"/>
</dbReference>
<evidence type="ECO:0000313" key="9">
    <source>
        <dbReference type="EMBL" id="PAV83818.1"/>
    </source>
</evidence>
<organism evidence="9 10">
    <name type="scientific">Diploscapter pachys</name>
    <dbReference type="NCBI Taxonomy" id="2018661"/>
    <lineage>
        <taxon>Eukaryota</taxon>
        <taxon>Metazoa</taxon>
        <taxon>Ecdysozoa</taxon>
        <taxon>Nematoda</taxon>
        <taxon>Chromadorea</taxon>
        <taxon>Rhabditida</taxon>
        <taxon>Rhabditina</taxon>
        <taxon>Rhabditomorpha</taxon>
        <taxon>Rhabditoidea</taxon>
        <taxon>Rhabditidae</taxon>
        <taxon>Diploscapter</taxon>
    </lineage>
</organism>
<dbReference type="OrthoDB" id="5512at2759"/>
<reference evidence="9 10" key="1">
    <citation type="journal article" date="2017" name="Curr. Biol.">
        <title>Genome architecture and evolution of a unichromosomal asexual nematode.</title>
        <authorList>
            <person name="Fradin H."/>
            <person name="Zegar C."/>
            <person name="Gutwein M."/>
            <person name="Lucas J."/>
            <person name="Kovtun M."/>
            <person name="Corcoran D."/>
            <person name="Baugh L.R."/>
            <person name="Kiontke K."/>
            <person name="Gunsalus K."/>
            <person name="Fitch D.H."/>
            <person name="Piano F."/>
        </authorList>
    </citation>
    <scope>NUCLEOTIDE SEQUENCE [LARGE SCALE GENOMIC DNA]</scope>
    <source>
        <strain evidence="9">PF1309</strain>
    </source>
</reference>
<evidence type="ECO:0000256" key="2">
    <source>
        <dbReference type="ARBA" id="ARBA00005263"/>
    </source>
</evidence>
<feature type="coiled-coil region" evidence="7">
    <location>
        <begin position="101"/>
        <end position="135"/>
    </location>
</feature>
<dbReference type="GO" id="GO:0005198">
    <property type="term" value="F:structural molecule activity"/>
    <property type="evidence" value="ECO:0007669"/>
    <property type="project" value="InterPro"/>
</dbReference>
<dbReference type="GO" id="GO:0099631">
    <property type="term" value="C:postsynaptic endocytic zone cytoplasmic component"/>
    <property type="evidence" value="ECO:0007669"/>
    <property type="project" value="TreeGrafter"/>
</dbReference>
<dbReference type="GO" id="GO:0030130">
    <property type="term" value="C:clathrin coat of trans-Golgi network vesicle"/>
    <property type="evidence" value="ECO:0007669"/>
    <property type="project" value="InterPro"/>
</dbReference>
<dbReference type="Pfam" id="PF01086">
    <property type="entry name" value="Clathrin_lg_ch"/>
    <property type="match status" value="1"/>
</dbReference>
<comment type="caution">
    <text evidence="9">The sequence shown here is derived from an EMBL/GenBank/DDBJ whole genome shotgun (WGS) entry which is preliminary data.</text>
</comment>
<dbReference type="GO" id="GO:0030132">
    <property type="term" value="C:clathrin coat of coated pit"/>
    <property type="evidence" value="ECO:0007669"/>
    <property type="project" value="InterPro"/>
</dbReference>
<keyword evidence="5 6" id="KW-0968">Cytoplasmic vesicle</keyword>
<evidence type="ECO:0000256" key="5">
    <source>
        <dbReference type="ARBA" id="ARBA00023329"/>
    </source>
</evidence>
<dbReference type="GO" id="GO:0032050">
    <property type="term" value="F:clathrin heavy chain binding"/>
    <property type="evidence" value="ECO:0007669"/>
    <property type="project" value="TreeGrafter"/>
</dbReference>
<feature type="region of interest" description="Disordered" evidence="8">
    <location>
        <begin position="14"/>
        <end position="100"/>
    </location>
</feature>
<keyword evidence="3 6" id="KW-0472">Membrane</keyword>
<protein>
    <recommendedName>
        <fullName evidence="6">Clathrin light chain</fullName>
    </recommendedName>
</protein>
<dbReference type="GO" id="GO:0030672">
    <property type="term" value="C:synaptic vesicle membrane"/>
    <property type="evidence" value="ECO:0007669"/>
    <property type="project" value="TreeGrafter"/>
</dbReference>
<dbReference type="AlphaFoldDB" id="A0A2A2LCK3"/>